<feature type="non-terminal residue" evidence="2">
    <location>
        <position position="1"/>
    </location>
</feature>
<sequence>MKVVDQTMNSTKKHIEDVGNPKSILNLNKEINNVAKELDIVNQKLELDPKNVELSEEKMKLLGKQSSLAKDKVQELKRKQEELGKEKIGTEEWRQLQNEIGQAEVEVLKIDKAMGNLGDSSRSATGNIKEATGYLKADVMM</sequence>
<keyword evidence="1" id="KW-0175">Coiled coil</keyword>
<gene>
    <name evidence="2" type="ORF">GM536_12340</name>
</gene>
<evidence type="ECO:0000313" key="2">
    <source>
        <dbReference type="EMBL" id="MTV99806.1"/>
    </source>
</evidence>
<comment type="caution">
    <text evidence="2">The sequence shown here is derived from an EMBL/GenBank/DDBJ whole genome shotgun (WGS) entry which is preliminary data.</text>
</comment>
<dbReference type="AlphaFoldDB" id="A0A6I3UZG5"/>
<protein>
    <submittedName>
        <fullName evidence="2">Phage tail tape measure protein</fullName>
    </submittedName>
</protein>
<feature type="non-terminal residue" evidence="2">
    <location>
        <position position="141"/>
    </location>
</feature>
<proteinExistence type="predicted"/>
<evidence type="ECO:0000256" key="1">
    <source>
        <dbReference type="SAM" id="Coils"/>
    </source>
</evidence>
<feature type="coiled-coil region" evidence="1">
    <location>
        <begin position="24"/>
        <end position="86"/>
    </location>
</feature>
<reference evidence="2 3" key="1">
    <citation type="submission" date="2019-11" db="EMBL/GenBank/DDBJ databases">
        <title>Growth characteristics of pneumococcus vary with the chemical composition of the capsule and with environmental conditions.</title>
        <authorList>
            <person name="Tothpal A."/>
            <person name="Desobry K."/>
            <person name="Joshi S."/>
            <person name="Wyllie A.L."/>
            <person name="Weinberger D.M."/>
        </authorList>
    </citation>
    <scope>NUCLEOTIDE SEQUENCE [LARGE SCALE GENOMIC DNA]</scope>
    <source>
        <strain evidence="3">pnumococcus19F</strain>
    </source>
</reference>
<dbReference type="Proteomes" id="UP000437160">
    <property type="component" value="Unassembled WGS sequence"/>
</dbReference>
<dbReference type="EMBL" id="WNIA01000334">
    <property type="protein sequence ID" value="MTV99806.1"/>
    <property type="molecule type" value="Genomic_DNA"/>
</dbReference>
<organism evidence="2 3">
    <name type="scientific">Streptococcus pneumoniae</name>
    <dbReference type="NCBI Taxonomy" id="1313"/>
    <lineage>
        <taxon>Bacteria</taxon>
        <taxon>Bacillati</taxon>
        <taxon>Bacillota</taxon>
        <taxon>Bacilli</taxon>
        <taxon>Lactobacillales</taxon>
        <taxon>Streptococcaceae</taxon>
        <taxon>Streptococcus</taxon>
    </lineage>
</organism>
<evidence type="ECO:0000313" key="3">
    <source>
        <dbReference type="Proteomes" id="UP000437160"/>
    </source>
</evidence>
<name>A0A6I3UZG5_STREE</name>
<accession>A0A6I3UZG5</accession>